<gene>
    <name evidence="2" type="primary">LOC106543592</name>
</gene>
<organism evidence="1 2">
    <name type="scientific">Thamnophis sirtalis</name>
    <dbReference type="NCBI Taxonomy" id="35019"/>
    <lineage>
        <taxon>Eukaryota</taxon>
        <taxon>Metazoa</taxon>
        <taxon>Chordata</taxon>
        <taxon>Craniata</taxon>
        <taxon>Vertebrata</taxon>
        <taxon>Euteleostomi</taxon>
        <taxon>Lepidosauria</taxon>
        <taxon>Squamata</taxon>
        <taxon>Bifurcata</taxon>
        <taxon>Unidentata</taxon>
        <taxon>Episquamata</taxon>
        <taxon>Toxicofera</taxon>
        <taxon>Serpentes</taxon>
        <taxon>Colubroidea</taxon>
        <taxon>Colubridae</taxon>
        <taxon>Natricinae</taxon>
        <taxon>Thamnophis</taxon>
    </lineage>
</organism>
<evidence type="ECO:0000313" key="2">
    <source>
        <dbReference type="RefSeq" id="XP_013915120.1"/>
    </source>
</evidence>
<keyword evidence="1" id="KW-1185">Reference proteome</keyword>
<dbReference type="Proteomes" id="UP000504617">
    <property type="component" value="Unplaced"/>
</dbReference>
<dbReference type="PANTHER" id="PTHR21557:SF2">
    <property type="entry name" value="CORDON-BLEU PROTEIN-LIKE 1"/>
    <property type="match status" value="1"/>
</dbReference>
<dbReference type="GeneID" id="106543592"/>
<evidence type="ECO:0000313" key="1">
    <source>
        <dbReference type="Proteomes" id="UP000504617"/>
    </source>
</evidence>
<accession>A0A6I9Y7G2</accession>
<dbReference type="OrthoDB" id="8882621at2759"/>
<reference evidence="2" key="1">
    <citation type="submission" date="2025-08" db="UniProtKB">
        <authorList>
            <consortium name="RefSeq"/>
        </authorList>
    </citation>
    <scope>IDENTIFICATION</scope>
</reference>
<dbReference type="GO" id="GO:0003785">
    <property type="term" value="F:actin monomer binding"/>
    <property type="evidence" value="ECO:0007669"/>
    <property type="project" value="InterPro"/>
</dbReference>
<dbReference type="PANTHER" id="PTHR21557">
    <property type="entry name" value="CORDON-BLEU"/>
    <property type="match status" value="1"/>
</dbReference>
<feature type="non-terminal residue" evidence="2">
    <location>
        <position position="110"/>
    </location>
</feature>
<dbReference type="InterPro" id="IPR039895">
    <property type="entry name" value="COBL-like"/>
</dbReference>
<protein>
    <submittedName>
        <fullName evidence="2">Cordon-bleu protein-like 1</fullName>
    </submittedName>
</protein>
<dbReference type="AlphaFoldDB" id="A0A6I9Y7G2"/>
<dbReference type="RefSeq" id="XP_013915120.1">
    <property type="nucleotide sequence ID" value="XM_014059645.1"/>
</dbReference>
<proteinExistence type="predicted"/>
<sequence>MDQKENAIDRDIQLSVILPGEVIKTTNINGSKPMMDLLVYLCAQYHLNPASHTIDLMSPDKKPIKFKPNTPIGMLEVDQVILKPKQMDKKKPIPIIPEQTVRVVVNYKKT</sequence>
<name>A0A6I9Y7G2_9SAUR</name>
<dbReference type="KEGG" id="tsr:106543592"/>